<gene>
    <name evidence="1" type="ORF">NCTC13071_02363</name>
</gene>
<evidence type="ECO:0000313" key="2">
    <source>
        <dbReference type="Proteomes" id="UP000274578"/>
    </source>
</evidence>
<dbReference type="PROSITE" id="PS51257">
    <property type="entry name" value="PROKAR_LIPOPROTEIN"/>
    <property type="match status" value="1"/>
</dbReference>
<reference evidence="1 2" key="1">
    <citation type="submission" date="2018-12" db="EMBL/GenBank/DDBJ databases">
        <authorList>
            <consortium name="Pathogen Informatics"/>
        </authorList>
    </citation>
    <scope>NUCLEOTIDE SEQUENCE [LARGE SCALE GENOMIC DNA]</scope>
    <source>
        <strain evidence="1 2">NCTC13071</strain>
    </source>
</reference>
<dbReference type="AlphaFoldDB" id="A0A3S4TYT8"/>
<organism evidence="1 2">
    <name type="scientific">Segatella oris</name>
    <dbReference type="NCBI Taxonomy" id="28135"/>
    <lineage>
        <taxon>Bacteria</taxon>
        <taxon>Pseudomonadati</taxon>
        <taxon>Bacteroidota</taxon>
        <taxon>Bacteroidia</taxon>
        <taxon>Bacteroidales</taxon>
        <taxon>Prevotellaceae</taxon>
        <taxon>Segatella</taxon>
    </lineage>
</organism>
<dbReference type="Proteomes" id="UP000274578">
    <property type="component" value="Chromosome 1"/>
</dbReference>
<dbReference type="GeneID" id="85013109"/>
<dbReference type="Gene3D" id="3.20.20.80">
    <property type="entry name" value="Glycosidases"/>
    <property type="match status" value="1"/>
</dbReference>
<proteinExistence type="predicted"/>
<dbReference type="EMBL" id="LR134384">
    <property type="protein sequence ID" value="VEH16338.1"/>
    <property type="molecule type" value="Genomic_DNA"/>
</dbReference>
<dbReference type="KEGG" id="poc:NCTC13071_02363"/>
<sequence length="613" mass="70554">MKHFLIRTILLVAFFLNTSISLYSCDSYNVPITQGMERTPLVQEVKNNSFSIVGVDQFGRSFSTISGYRKDRQVGVFYWPWIGQPLATGIYDATKILSKPNGLKVLTANSDSLISPNGQMHYWGEPIWGYYNSDDEWVIRKQMQMLTIAGVDFIFFDTTNALIYSNVALKVCAVLDEMQKAGWEAPKVVFYTHSHSFQTVRDLYDNIYRPNHYPATWYYVDGKPMIIAYTNQEDDLKEAASRKDTEYTPGVLSPEILSFFHFVKPQWPSDSFFSDGFPWVEWKFPQPYHNRSKVMNVTVASHPMVPMSFSLTRKNWINWGRGWNPQTKTNEAENVDKGTFFQAQWDHAIASAPSIVSVGGWNEWIAYKQLYDGEYMLCDAVNKEYSRDIEPMVGGYEDAFYLQLIANIHRYKGITGEPMVYLPQAINQSMIDTQWKSVRYTVRNTDHRFMDRDAYGGAPTVRYVQAAPKDKLVEVKVSYDKENIYFLLKGKYKFSCNAGKENWLNLLIGTGSPKSQGWESYNYIIGRNINRNSVSIELLTKDFSTCEKGKGRFIQEADTIQISLPRSILGLVREKQFYFKVAMGVSKPSDIMNYYTTGCAMPMGRLSYLYVMK</sequence>
<dbReference type="RefSeq" id="WP_018919673.1">
    <property type="nucleotide sequence ID" value="NZ_LR134384.1"/>
</dbReference>
<accession>A0A3S4TYT8</accession>
<protein>
    <submittedName>
        <fullName evidence="1">Uncharacterized protein</fullName>
    </submittedName>
</protein>
<name>A0A3S4TYT8_9BACT</name>
<evidence type="ECO:0000313" key="1">
    <source>
        <dbReference type="EMBL" id="VEH16338.1"/>
    </source>
</evidence>